<protein>
    <submittedName>
        <fullName evidence="2">Uncharacterized protein</fullName>
    </submittedName>
</protein>
<gene>
    <name evidence="2" type="ORF">BDDG_11631</name>
</gene>
<evidence type="ECO:0000256" key="1">
    <source>
        <dbReference type="SAM" id="SignalP"/>
    </source>
</evidence>
<proteinExistence type="predicted"/>
<feature type="signal peptide" evidence="1">
    <location>
        <begin position="1"/>
        <end position="25"/>
    </location>
</feature>
<reference evidence="2" key="1">
    <citation type="submission" date="2010-03" db="EMBL/GenBank/DDBJ databases">
        <title>Annotation of Blastomyces dermatitidis strain ATCC 18188.</title>
        <authorList>
            <consortium name="The Broad Institute Genome Sequencing Platform"/>
            <consortium name="Broad Institute Genome Sequencing Center for Infectious Disease."/>
            <person name="Cuomo C."/>
            <person name="Klein B."/>
            <person name="Sullivan T."/>
            <person name="Heitman J."/>
            <person name="Young S."/>
            <person name="Zeng Q."/>
            <person name="Gargeya S."/>
            <person name="Alvarado L."/>
            <person name="Berlin A.M."/>
            <person name="Chapman S.B."/>
            <person name="Chen Z."/>
            <person name="Freedman E."/>
            <person name="Gellesch M."/>
            <person name="Goldberg J."/>
            <person name="Griggs A."/>
            <person name="Gujja S."/>
            <person name="Heilman E."/>
            <person name="Heiman D."/>
            <person name="Howarth C."/>
            <person name="Mehta T."/>
            <person name="Neiman D."/>
            <person name="Pearson M."/>
            <person name="Roberts A."/>
            <person name="Saif S."/>
            <person name="Shea T."/>
            <person name="Shenoy N."/>
            <person name="Sisk P."/>
            <person name="Stolte C."/>
            <person name="Sykes S."/>
            <person name="White J."/>
            <person name="Yandava C."/>
            <person name="Haas B."/>
            <person name="Nusbaum C."/>
            <person name="Birren B."/>
        </authorList>
    </citation>
    <scope>NUCLEOTIDE SEQUENCE</scope>
    <source>
        <strain evidence="2">ATCC 18188</strain>
    </source>
</reference>
<feature type="chain" id="PRO_5005318374" evidence="1">
    <location>
        <begin position="26"/>
        <end position="95"/>
    </location>
</feature>
<organism evidence="2">
    <name type="scientific">Ajellomyces dermatitidis (strain ATCC 18188 / CBS 674.68)</name>
    <name type="common">Blastomyces dermatitidis</name>
    <dbReference type="NCBI Taxonomy" id="653446"/>
    <lineage>
        <taxon>Eukaryota</taxon>
        <taxon>Fungi</taxon>
        <taxon>Dikarya</taxon>
        <taxon>Ascomycota</taxon>
        <taxon>Pezizomycotina</taxon>
        <taxon>Eurotiomycetes</taxon>
        <taxon>Eurotiomycetidae</taxon>
        <taxon>Onygenales</taxon>
        <taxon>Ajellomycetaceae</taxon>
        <taxon>Blastomyces</taxon>
    </lineage>
</organism>
<dbReference type="EMBL" id="GG749408">
    <property type="protein sequence ID" value="KMW66641.1"/>
    <property type="molecule type" value="Genomic_DNA"/>
</dbReference>
<dbReference type="AlphaFoldDB" id="A0A0J9EKG4"/>
<sequence length="95" mass="10378">MKSRNENMKVLTLSAVLALAALGFSAPRNLPNTARVYQVKLELMQTVKSSANVTVSMLSVGRRACCFGFLRQSGVPSVVLIHPPQAETRTVMFIQ</sequence>
<keyword evidence="1" id="KW-0732">Signal</keyword>
<accession>A0A0J9EKG4</accession>
<evidence type="ECO:0000313" key="2">
    <source>
        <dbReference type="EMBL" id="KMW66641.1"/>
    </source>
</evidence>
<name>A0A0J9EKG4_AJEDA</name>
<dbReference type="Proteomes" id="UP000007802">
    <property type="component" value="Unassembled WGS sequence"/>
</dbReference>